<sequence>MLWWISGLDCYVVLDGHDRLVAAVAEAQEPPLLALSTVAGDRVAADTEVAVDRHLATGSAAWSNLAAALAPDLLTEVPEAAG</sequence>
<name>A0A1H6VF53_9ACTN</name>
<dbReference type="AlphaFoldDB" id="A0A1H6VF53"/>
<dbReference type="STRING" id="1144548.SAMN05443287_102510"/>
<dbReference type="Proteomes" id="UP000198707">
    <property type="component" value="Unassembled WGS sequence"/>
</dbReference>
<gene>
    <name evidence="1" type="ORF">SAMN05443287_102510</name>
</gene>
<proteinExistence type="predicted"/>
<dbReference type="RefSeq" id="WP_092376881.1">
    <property type="nucleotide sequence ID" value="NZ_BOPI01000022.1"/>
</dbReference>
<organism evidence="1 2">
    <name type="scientific">Micromonospora phaseoli</name>
    <dbReference type="NCBI Taxonomy" id="1144548"/>
    <lineage>
        <taxon>Bacteria</taxon>
        <taxon>Bacillati</taxon>
        <taxon>Actinomycetota</taxon>
        <taxon>Actinomycetes</taxon>
        <taxon>Micromonosporales</taxon>
        <taxon>Micromonosporaceae</taxon>
        <taxon>Micromonospora</taxon>
    </lineage>
</organism>
<keyword evidence="2" id="KW-1185">Reference proteome</keyword>
<dbReference type="EMBL" id="FNYV01000002">
    <property type="protein sequence ID" value="SEI98815.1"/>
    <property type="molecule type" value="Genomic_DNA"/>
</dbReference>
<protein>
    <submittedName>
        <fullName evidence="1">Uncharacterized protein</fullName>
    </submittedName>
</protein>
<evidence type="ECO:0000313" key="2">
    <source>
        <dbReference type="Proteomes" id="UP000198707"/>
    </source>
</evidence>
<accession>A0A1H6VF53</accession>
<dbReference type="OrthoDB" id="1490466at2"/>
<reference evidence="2" key="1">
    <citation type="submission" date="2016-10" db="EMBL/GenBank/DDBJ databases">
        <authorList>
            <person name="Varghese N."/>
            <person name="Submissions S."/>
        </authorList>
    </citation>
    <scope>NUCLEOTIDE SEQUENCE [LARGE SCALE GENOMIC DNA]</scope>
    <source>
        <strain evidence="2">CGMCC 4.7038</strain>
    </source>
</reference>
<evidence type="ECO:0000313" key="1">
    <source>
        <dbReference type="EMBL" id="SEI98815.1"/>
    </source>
</evidence>